<sequence length="539" mass="56985">GLVLLIACANVANLMLARATARVREIAVRAVLGAGRWRIVAQLLLESTALALAAAVLGAGIAALATKGLLTIGARFVPAPLLPGIQFDWRVLVFTMAISLLASGLFGTAPAWQACRVDLQRSLKQSADRGLVGGASCGLRSSLVIAQIALSLMLAVSAGLLIRTLVALQRSQLGYRTEGVLVVYADAPARTLPEALEAGRIFDDLFARLRRLPGVISSAGAMGLPAGQYDSDGSFAIEGRQSFLDANGQPIKGVNLFNLPHAGFRLASPQYFATMGIPLLRGRDFNNRDLYDRPFVAIISESLARQNFPNEDPIGHRVQCGLDSPNWMTIVGLVGDVRQSSPAAQPGPEIYMPLRQHPFTANEQEVVIRTAGDPKTLTPAAQETIHNLDPEIAMKFTTMSELVSDSIGAQRFRTALASIFAVLAVLLALSGMYAVMSYVSAQRTAEFGLRSALGAQQSNLVLLVLRGAIGIAGIGVAIGAVLSVATGRLLSSMLFGVKNLDAFTYAVVIGIVVPVILLASAIPARRASFVDPVTALRCE</sequence>
<keyword evidence="3 7" id="KW-0812">Transmembrane</keyword>
<dbReference type="InterPro" id="IPR050250">
    <property type="entry name" value="Macrolide_Exporter_MacB"/>
</dbReference>
<proteinExistence type="inferred from homology"/>
<evidence type="ECO:0000256" key="5">
    <source>
        <dbReference type="ARBA" id="ARBA00023136"/>
    </source>
</evidence>
<feature type="domain" description="ABC3 transporter permease C-terminal" evidence="8">
    <location>
        <begin position="419"/>
        <end position="530"/>
    </location>
</feature>
<gene>
    <name evidence="10" type="ORF">HRJ53_24810</name>
</gene>
<feature type="domain" description="MacB-like periplasmic core" evidence="9">
    <location>
        <begin position="143"/>
        <end position="381"/>
    </location>
</feature>
<evidence type="ECO:0000256" key="1">
    <source>
        <dbReference type="ARBA" id="ARBA00004651"/>
    </source>
</evidence>
<evidence type="ECO:0000313" key="10">
    <source>
        <dbReference type="EMBL" id="MBA0088220.1"/>
    </source>
</evidence>
<reference evidence="10" key="1">
    <citation type="submission" date="2020-06" db="EMBL/GenBank/DDBJ databases">
        <title>Legume-microbial interactions unlock mineral nutrients during tropical forest succession.</title>
        <authorList>
            <person name="Epihov D.Z."/>
        </authorList>
    </citation>
    <scope>NUCLEOTIDE SEQUENCE [LARGE SCALE GENOMIC DNA]</scope>
    <source>
        <strain evidence="10">Pan2503</strain>
    </source>
</reference>
<dbReference type="PANTHER" id="PTHR30572">
    <property type="entry name" value="MEMBRANE COMPONENT OF TRANSPORTER-RELATED"/>
    <property type="match status" value="1"/>
</dbReference>
<feature type="transmembrane region" description="Helical" evidence="7">
    <location>
        <begin position="415"/>
        <end position="440"/>
    </location>
</feature>
<dbReference type="PANTHER" id="PTHR30572:SF4">
    <property type="entry name" value="ABC TRANSPORTER PERMEASE YTRF"/>
    <property type="match status" value="1"/>
</dbReference>
<dbReference type="Pfam" id="PF12704">
    <property type="entry name" value="MacB_PCD"/>
    <property type="match status" value="1"/>
</dbReference>
<feature type="non-terminal residue" evidence="10">
    <location>
        <position position="1"/>
    </location>
</feature>
<feature type="domain" description="ABC3 transporter permease C-terminal" evidence="8">
    <location>
        <begin position="2"/>
        <end position="117"/>
    </location>
</feature>
<accession>A0A7V8NVD5</accession>
<feature type="transmembrane region" description="Helical" evidence="7">
    <location>
        <begin position="144"/>
        <end position="166"/>
    </location>
</feature>
<feature type="transmembrane region" description="Helical" evidence="7">
    <location>
        <begin position="460"/>
        <end position="490"/>
    </location>
</feature>
<protein>
    <submittedName>
        <fullName evidence="10">FtsX-like permease family protein</fullName>
    </submittedName>
</protein>
<comment type="similarity">
    <text evidence="6">Belongs to the ABC-4 integral membrane protein family.</text>
</comment>
<name>A0A7V8NVD5_9BACT</name>
<keyword evidence="5 7" id="KW-0472">Membrane</keyword>
<keyword evidence="11" id="KW-1185">Reference proteome</keyword>
<comment type="subcellular location">
    <subcellularLocation>
        <location evidence="1">Cell membrane</location>
        <topology evidence="1">Multi-pass membrane protein</topology>
    </subcellularLocation>
</comment>
<evidence type="ECO:0000256" key="3">
    <source>
        <dbReference type="ARBA" id="ARBA00022692"/>
    </source>
</evidence>
<evidence type="ECO:0000313" key="11">
    <source>
        <dbReference type="Proteomes" id="UP000567293"/>
    </source>
</evidence>
<feature type="transmembrane region" description="Helical" evidence="7">
    <location>
        <begin position="49"/>
        <end position="70"/>
    </location>
</feature>
<dbReference type="Pfam" id="PF02687">
    <property type="entry name" value="FtsX"/>
    <property type="match status" value="2"/>
</dbReference>
<evidence type="ECO:0000259" key="8">
    <source>
        <dbReference type="Pfam" id="PF02687"/>
    </source>
</evidence>
<dbReference type="Proteomes" id="UP000567293">
    <property type="component" value="Unassembled WGS sequence"/>
</dbReference>
<dbReference type="GO" id="GO:0022857">
    <property type="term" value="F:transmembrane transporter activity"/>
    <property type="evidence" value="ECO:0007669"/>
    <property type="project" value="TreeGrafter"/>
</dbReference>
<evidence type="ECO:0000256" key="2">
    <source>
        <dbReference type="ARBA" id="ARBA00022475"/>
    </source>
</evidence>
<dbReference type="AlphaFoldDB" id="A0A7V8NVD5"/>
<dbReference type="GO" id="GO:0005886">
    <property type="term" value="C:plasma membrane"/>
    <property type="evidence" value="ECO:0007669"/>
    <property type="project" value="UniProtKB-SubCell"/>
</dbReference>
<evidence type="ECO:0000256" key="7">
    <source>
        <dbReference type="SAM" id="Phobius"/>
    </source>
</evidence>
<evidence type="ECO:0000256" key="6">
    <source>
        <dbReference type="ARBA" id="ARBA00038076"/>
    </source>
</evidence>
<feature type="transmembrane region" description="Helical" evidence="7">
    <location>
        <begin position="502"/>
        <end position="522"/>
    </location>
</feature>
<keyword evidence="4 7" id="KW-1133">Transmembrane helix</keyword>
<organism evidence="10 11">
    <name type="scientific">Candidatus Acidiferrum panamense</name>
    <dbReference type="NCBI Taxonomy" id="2741543"/>
    <lineage>
        <taxon>Bacteria</taxon>
        <taxon>Pseudomonadati</taxon>
        <taxon>Acidobacteriota</taxon>
        <taxon>Terriglobia</taxon>
        <taxon>Candidatus Acidiferrales</taxon>
        <taxon>Candidatus Acidiferrum</taxon>
    </lineage>
</organism>
<evidence type="ECO:0000256" key="4">
    <source>
        <dbReference type="ARBA" id="ARBA00022989"/>
    </source>
</evidence>
<comment type="caution">
    <text evidence="10">The sequence shown here is derived from an EMBL/GenBank/DDBJ whole genome shotgun (WGS) entry which is preliminary data.</text>
</comment>
<keyword evidence="2" id="KW-1003">Cell membrane</keyword>
<feature type="transmembrane region" description="Helical" evidence="7">
    <location>
        <begin position="91"/>
        <end position="112"/>
    </location>
</feature>
<dbReference type="InterPro" id="IPR003838">
    <property type="entry name" value="ABC3_permease_C"/>
</dbReference>
<evidence type="ECO:0000259" key="9">
    <source>
        <dbReference type="Pfam" id="PF12704"/>
    </source>
</evidence>
<dbReference type="InterPro" id="IPR025857">
    <property type="entry name" value="MacB_PCD"/>
</dbReference>
<dbReference type="EMBL" id="JACDQQ010002395">
    <property type="protein sequence ID" value="MBA0088220.1"/>
    <property type="molecule type" value="Genomic_DNA"/>
</dbReference>